<dbReference type="EMBL" id="JBHSHP010000059">
    <property type="protein sequence ID" value="MFC4756309.1"/>
    <property type="molecule type" value="Genomic_DNA"/>
</dbReference>
<dbReference type="GO" id="GO:0016491">
    <property type="term" value="F:oxidoreductase activity"/>
    <property type="evidence" value="ECO:0007669"/>
    <property type="project" value="UniProtKB-KW"/>
</dbReference>
<feature type="domain" description="ER-bound oxygenase mpaB/mpaB'/Rubber oxygenase catalytic" evidence="1">
    <location>
        <begin position="73"/>
        <end position="294"/>
    </location>
</feature>
<dbReference type="Pfam" id="PF09995">
    <property type="entry name" value="MPAB_Lcp_cat"/>
    <property type="match status" value="1"/>
</dbReference>
<protein>
    <submittedName>
        <fullName evidence="2">Oxygenase MpaB family protein</fullName>
        <ecNumber evidence="2">1.-.-.-</ecNumber>
    </submittedName>
</protein>
<dbReference type="InterPro" id="IPR018713">
    <property type="entry name" value="MPAB/Lcp_cat_dom"/>
</dbReference>
<evidence type="ECO:0000259" key="1">
    <source>
        <dbReference type="Pfam" id="PF09995"/>
    </source>
</evidence>
<dbReference type="PANTHER" id="PTHR36151:SF3">
    <property type="entry name" value="ER-BOUND OXYGENASE MPAB_MPAB'_RUBBER OXYGENASE CATALYTIC DOMAIN-CONTAINING PROTEIN"/>
    <property type="match status" value="1"/>
</dbReference>
<reference evidence="3" key="1">
    <citation type="journal article" date="2019" name="Int. J. Syst. Evol. Microbiol.">
        <title>The Global Catalogue of Microorganisms (GCM) 10K type strain sequencing project: providing services to taxonomists for standard genome sequencing and annotation.</title>
        <authorList>
            <consortium name="The Broad Institute Genomics Platform"/>
            <consortium name="The Broad Institute Genome Sequencing Center for Infectious Disease"/>
            <person name="Wu L."/>
            <person name="Ma J."/>
        </authorList>
    </citation>
    <scope>NUCLEOTIDE SEQUENCE [LARGE SCALE GENOMIC DNA]</scope>
    <source>
        <strain evidence="3">JCM 11882</strain>
    </source>
</reference>
<gene>
    <name evidence="2" type="ORF">ACFO7U_16165</name>
</gene>
<keyword evidence="3" id="KW-1185">Reference proteome</keyword>
<proteinExistence type="predicted"/>
<sequence>MTHTTSFGEAGFQMTTVTTTASRALSGAVTGARRQVGLVVRSRIAGDDAAAGRQRIWHSEGERWNDPGDAICRVNGDASMFAAGLTALLLQSLHPLAMAGVADHSDYRGDPWGRLQRTSGFIATTTFGTIADACDLIRTINGVHRSVVGVDHRGRPYDARDPHLLRWVHVAEIWSFLECHRLYGRERLSPGLRDDYVRQSARTGLMLGARDVPTTARELDRALEGYLPELESSPAALDARHFILDEPPVGWTDKPVYTLLRHGAVAALPRWARGMLELPDGPRGSHRLGVVVGRTGVATLRWVLDAVDD</sequence>
<dbReference type="Proteomes" id="UP001595836">
    <property type="component" value="Unassembled WGS sequence"/>
</dbReference>
<name>A0ABV9PV20_9ACTN</name>
<evidence type="ECO:0000313" key="3">
    <source>
        <dbReference type="Proteomes" id="UP001595836"/>
    </source>
</evidence>
<dbReference type="RefSeq" id="WP_344993477.1">
    <property type="nucleotide sequence ID" value="NZ_BAABCD010000021.1"/>
</dbReference>
<dbReference type="PANTHER" id="PTHR36151">
    <property type="entry name" value="BLR2777 PROTEIN"/>
    <property type="match status" value="1"/>
</dbReference>
<comment type="caution">
    <text evidence="2">The sequence shown here is derived from an EMBL/GenBank/DDBJ whole genome shotgun (WGS) entry which is preliminary data.</text>
</comment>
<accession>A0ABV9PV20</accession>
<organism evidence="2 3">
    <name type="scientific">Dietzia aurantiaca</name>
    <dbReference type="NCBI Taxonomy" id="983873"/>
    <lineage>
        <taxon>Bacteria</taxon>
        <taxon>Bacillati</taxon>
        <taxon>Actinomycetota</taxon>
        <taxon>Actinomycetes</taxon>
        <taxon>Mycobacteriales</taxon>
        <taxon>Dietziaceae</taxon>
        <taxon>Dietzia</taxon>
    </lineage>
</organism>
<keyword evidence="2" id="KW-0560">Oxidoreductase</keyword>
<evidence type="ECO:0000313" key="2">
    <source>
        <dbReference type="EMBL" id="MFC4756309.1"/>
    </source>
</evidence>
<dbReference type="EC" id="1.-.-.-" evidence="2"/>